<evidence type="ECO:0000313" key="2">
    <source>
        <dbReference type="Proteomes" id="UP001374952"/>
    </source>
</evidence>
<proteinExistence type="predicted"/>
<reference evidence="1" key="1">
    <citation type="submission" date="2024-02" db="EMBL/GenBank/DDBJ databases">
        <title>Bacteria isolated from the canopy kelp, Nereocystis luetkeana.</title>
        <authorList>
            <person name="Pfister C.A."/>
            <person name="Younker I.T."/>
            <person name="Light S.H."/>
        </authorList>
    </citation>
    <scope>NUCLEOTIDE SEQUENCE</scope>
    <source>
        <strain evidence="1">TN.2.01</strain>
    </source>
</reference>
<protein>
    <submittedName>
        <fullName evidence="1">Uncharacterized protein</fullName>
    </submittedName>
</protein>
<organism evidence="1 2">
    <name type="scientific">Pseudoalteromonas undina</name>
    <dbReference type="NCBI Taxonomy" id="43660"/>
    <lineage>
        <taxon>Bacteria</taxon>
        <taxon>Pseudomonadati</taxon>
        <taxon>Pseudomonadota</taxon>
        <taxon>Gammaproteobacteria</taxon>
        <taxon>Alteromonadales</taxon>
        <taxon>Pseudoalteromonadaceae</taxon>
        <taxon>Pseudoalteromonas</taxon>
    </lineage>
</organism>
<sequence length="121" mass="13793">MIITGSIRDAEIEKLNLTKALLKLTRGEFVHDDLEFRCSGLMYSLETDDFSPKGLDIIPLWEGESSITGFYLFDSKPIFIKYYIDDIDSLIPIGKSVSNLVDYLVTEFGENEDELKMILSQ</sequence>
<comment type="caution">
    <text evidence="1">The sequence shown here is derived from an EMBL/GenBank/DDBJ whole genome shotgun (WGS) entry which is preliminary data.</text>
</comment>
<dbReference type="Proteomes" id="UP001374952">
    <property type="component" value="Unassembled WGS sequence"/>
</dbReference>
<accession>A0ACC6R0P8</accession>
<evidence type="ECO:0000313" key="1">
    <source>
        <dbReference type="EMBL" id="MEL0603056.1"/>
    </source>
</evidence>
<keyword evidence="2" id="KW-1185">Reference proteome</keyword>
<gene>
    <name evidence="1" type="ORF">V6250_02685</name>
</gene>
<name>A0ACC6R0P8_9GAMM</name>
<dbReference type="EMBL" id="JBAKAX010000001">
    <property type="protein sequence ID" value="MEL0603056.1"/>
    <property type="molecule type" value="Genomic_DNA"/>
</dbReference>